<comment type="caution">
    <text evidence="6">The sequence shown here is derived from an EMBL/GenBank/DDBJ whole genome shotgun (WGS) entry which is preliminary data.</text>
</comment>
<dbReference type="Pfam" id="PF00440">
    <property type="entry name" value="TetR_N"/>
    <property type="match status" value="1"/>
</dbReference>
<dbReference type="Proteomes" id="UP000256486">
    <property type="component" value="Unassembled WGS sequence"/>
</dbReference>
<evidence type="ECO:0000313" key="7">
    <source>
        <dbReference type="Proteomes" id="UP000256486"/>
    </source>
</evidence>
<sequence>MSEEPQKRGRGRPRAASETAIAAVGLRLILENGFDETTMDDIAAAAGISRPTLFRWFPSKSSLVWHGSQRDASWLREKLSAAPPDRGTMDVLCDVLPELIHSDDSELTLLRSQVTVITSIPAVQGHTDEKMAEFTLIVAEFVAGRLGLQADDLLPQVASRTVWAASWTALALWAASDDDHPEPWLSRAFEGLRRGFRTEP</sequence>
<dbReference type="Gene3D" id="1.10.10.60">
    <property type="entry name" value="Homeodomain-like"/>
    <property type="match status" value="1"/>
</dbReference>
<name>A0A3E0VKW4_9MICO</name>
<dbReference type="EMBL" id="NBWZ01000001">
    <property type="protein sequence ID" value="RFA10275.1"/>
    <property type="molecule type" value="Genomic_DNA"/>
</dbReference>
<dbReference type="PANTHER" id="PTHR30055">
    <property type="entry name" value="HTH-TYPE TRANSCRIPTIONAL REGULATOR RUTR"/>
    <property type="match status" value="1"/>
</dbReference>
<dbReference type="InterPro" id="IPR009057">
    <property type="entry name" value="Homeodomain-like_sf"/>
</dbReference>
<dbReference type="InterPro" id="IPR050109">
    <property type="entry name" value="HTH-type_TetR-like_transc_reg"/>
</dbReference>
<evidence type="ECO:0000259" key="5">
    <source>
        <dbReference type="PROSITE" id="PS50977"/>
    </source>
</evidence>
<dbReference type="PROSITE" id="PS50977">
    <property type="entry name" value="HTH_TETR_2"/>
    <property type="match status" value="1"/>
</dbReference>
<dbReference type="GO" id="GO:0000976">
    <property type="term" value="F:transcription cis-regulatory region binding"/>
    <property type="evidence" value="ECO:0007669"/>
    <property type="project" value="TreeGrafter"/>
</dbReference>
<protein>
    <recommendedName>
        <fullName evidence="5">HTH tetR-type domain-containing protein</fullName>
    </recommendedName>
</protein>
<gene>
    <name evidence="6" type="ORF">B7R54_14455</name>
</gene>
<accession>A0A3E0VKW4</accession>
<dbReference type="Gene3D" id="1.10.357.10">
    <property type="entry name" value="Tetracycline Repressor, domain 2"/>
    <property type="match status" value="1"/>
</dbReference>
<organism evidence="6 7">
    <name type="scientific">Subtercola boreus</name>
    <dbReference type="NCBI Taxonomy" id="120213"/>
    <lineage>
        <taxon>Bacteria</taxon>
        <taxon>Bacillati</taxon>
        <taxon>Actinomycetota</taxon>
        <taxon>Actinomycetes</taxon>
        <taxon>Micrococcales</taxon>
        <taxon>Microbacteriaceae</taxon>
        <taxon>Subtercola</taxon>
    </lineage>
</organism>
<evidence type="ECO:0000256" key="1">
    <source>
        <dbReference type="ARBA" id="ARBA00023015"/>
    </source>
</evidence>
<dbReference type="OrthoDB" id="4214267at2"/>
<dbReference type="PRINTS" id="PR00455">
    <property type="entry name" value="HTHTETR"/>
</dbReference>
<dbReference type="PANTHER" id="PTHR30055:SF238">
    <property type="entry name" value="MYCOFACTOCIN BIOSYNTHESIS TRANSCRIPTIONAL REGULATOR MFTR-RELATED"/>
    <property type="match status" value="1"/>
</dbReference>
<keyword evidence="1" id="KW-0805">Transcription regulation</keyword>
<evidence type="ECO:0000256" key="2">
    <source>
        <dbReference type="ARBA" id="ARBA00023125"/>
    </source>
</evidence>
<dbReference type="RefSeq" id="WP_116415657.1">
    <property type="nucleotide sequence ID" value="NZ_NBWZ01000001.1"/>
</dbReference>
<reference evidence="6 7" key="1">
    <citation type="submission" date="2017-04" db="EMBL/GenBank/DDBJ databases">
        <title>Comparative genome analysis of Subtercola boreus.</title>
        <authorList>
            <person name="Cho Y.-J."/>
            <person name="Cho A."/>
            <person name="Kim O.-S."/>
            <person name="Lee J.-I."/>
        </authorList>
    </citation>
    <scope>NUCLEOTIDE SEQUENCE [LARGE SCALE GENOMIC DNA]</scope>
    <source>
        <strain evidence="6 7">K300</strain>
    </source>
</reference>
<evidence type="ECO:0000256" key="3">
    <source>
        <dbReference type="ARBA" id="ARBA00023163"/>
    </source>
</evidence>
<feature type="domain" description="HTH tetR-type" evidence="5">
    <location>
        <begin position="15"/>
        <end position="75"/>
    </location>
</feature>
<feature type="DNA-binding region" description="H-T-H motif" evidence="4">
    <location>
        <begin position="38"/>
        <end position="57"/>
    </location>
</feature>
<dbReference type="AlphaFoldDB" id="A0A3E0VKW4"/>
<dbReference type="Pfam" id="PF17754">
    <property type="entry name" value="TetR_C_14"/>
    <property type="match status" value="1"/>
</dbReference>
<dbReference type="InterPro" id="IPR041347">
    <property type="entry name" value="MftR_C"/>
</dbReference>
<evidence type="ECO:0000256" key="4">
    <source>
        <dbReference type="PROSITE-ProRule" id="PRU00335"/>
    </source>
</evidence>
<keyword evidence="3" id="KW-0804">Transcription</keyword>
<keyword evidence="7" id="KW-1185">Reference proteome</keyword>
<proteinExistence type="predicted"/>
<dbReference type="GO" id="GO:0003700">
    <property type="term" value="F:DNA-binding transcription factor activity"/>
    <property type="evidence" value="ECO:0007669"/>
    <property type="project" value="TreeGrafter"/>
</dbReference>
<keyword evidence="2 4" id="KW-0238">DNA-binding</keyword>
<evidence type="ECO:0000313" key="6">
    <source>
        <dbReference type="EMBL" id="RFA10275.1"/>
    </source>
</evidence>
<dbReference type="SUPFAM" id="SSF46689">
    <property type="entry name" value="Homeodomain-like"/>
    <property type="match status" value="1"/>
</dbReference>
<dbReference type="InterPro" id="IPR001647">
    <property type="entry name" value="HTH_TetR"/>
</dbReference>